<dbReference type="EMBL" id="KL142409">
    <property type="protein sequence ID" value="KDR68248.1"/>
    <property type="molecule type" value="Genomic_DNA"/>
</dbReference>
<organism evidence="1 2">
    <name type="scientific">Galerina marginata (strain CBS 339.88)</name>
    <dbReference type="NCBI Taxonomy" id="685588"/>
    <lineage>
        <taxon>Eukaryota</taxon>
        <taxon>Fungi</taxon>
        <taxon>Dikarya</taxon>
        <taxon>Basidiomycota</taxon>
        <taxon>Agaricomycotina</taxon>
        <taxon>Agaricomycetes</taxon>
        <taxon>Agaricomycetidae</taxon>
        <taxon>Agaricales</taxon>
        <taxon>Agaricineae</taxon>
        <taxon>Strophariaceae</taxon>
        <taxon>Galerina</taxon>
    </lineage>
</organism>
<accession>A0A067SN83</accession>
<name>A0A067SN83_GALM3</name>
<proteinExistence type="predicted"/>
<evidence type="ECO:0000313" key="2">
    <source>
        <dbReference type="Proteomes" id="UP000027222"/>
    </source>
</evidence>
<reference evidence="2" key="1">
    <citation type="journal article" date="2014" name="Proc. Natl. Acad. Sci. U.S.A.">
        <title>Extensive sampling of basidiomycete genomes demonstrates inadequacy of the white-rot/brown-rot paradigm for wood decay fungi.</title>
        <authorList>
            <person name="Riley R."/>
            <person name="Salamov A.A."/>
            <person name="Brown D.W."/>
            <person name="Nagy L.G."/>
            <person name="Floudas D."/>
            <person name="Held B.W."/>
            <person name="Levasseur A."/>
            <person name="Lombard V."/>
            <person name="Morin E."/>
            <person name="Otillar R."/>
            <person name="Lindquist E.A."/>
            <person name="Sun H."/>
            <person name="LaButti K.M."/>
            <person name="Schmutz J."/>
            <person name="Jabbour D."/>
            <person name="Luo H."/>
            <person name="Baker S.E."/>
            <person name="Pisabarro A.G."/>
            <person name="Walton J.D."/>
            <person name="Blanchette R.A."/>
            <person name="Henrissat B."/>
            <person name="Martin F."/>
            <person name="Cullen D."/>
            <person name="Hibbett D.S."/>
            <person name="Grigoriev I.V."/>
        </authorList>
    </citation>
    <scope>NUCLEOTIDE SEQUENCE [LARGE SCALE GENOMIC DNA]</scope>
    <source>
        <strain evidence="2">CBS 339.88</strain>
    </source>
</reference>
<protein>
    <submittedName>
        <fullName evidence="1">Uncharacterized protein</fullName>
    </submittedName>
</protein>
<sequence>MTTTCPYISLTLSLPISKSFACCSEFTRSWLPSRAAPSLPLSLSQGGSYVRPLALGYGHYNAKTRICRGSSRHPGLPINYPAAALPSFCFNVNVVSFSGIELILDVDGWRVLDCDSKTAGYFDFRKLSRE</sequence>
<evidence type="ECO:0000313" key="1">
    <source>
        <dbReference type="EMBL" id="KDR68248.1"/>
    </source>
</evidence>
<keyword evidence="2" id="KW-1185">Reference proteome</keyword>
<dbReference type="HOGENOM" id="CLU_1938326_0_0_1"/>
<dbReference type="Proteomes" id="UP000027222">
    <property type="component" value="Unassembled WGS sequence"/>
</dbReference>
<gene>
    <name evidence="1" type="ORF">GALMADRAFT_231456</name>
</gene>
<dbReference type="AlphaFoldDB" id="A0A067SN83"/>